<organism evidence="2 3">
    <name type="scientific">Thalassovita taeanensis</name>
    <dbReference type="NCBI Taxonomy" id="657014"/>
    <lineage>
        <taxon>Bacteria</taxon>
        <taxon>Pseudomonadati</taxon>
        <taxon>Pseudomonadota</taxon>
        <taxon>Alphaproteobacteria</taxon>
        <taxon>Rhodobacterales</taxon>
        <taxon>Roseobacteraceae</taxon>
        <taxon>Thalassovita</taxon>
    </lineage>
</organism>
<dbReference type="RefSeq" id="WP_090267425.1">
    <property type="nucleotide sequence ID" value="NZ_FOEP01000001.1"/>
</dbReference>
<feature type="signal peptide" evidence="1">
    <location>
        <begin position="1"/>
        <end position="20"/>
    </location>
</feature>
<dbReference type="PROSITE" id="PS51257">
    <property type="entry name" value="PROKAR_LIPOPROTEIN"/>
    <property type="match status" value="1"/>
</dbReference>
<accession>A0A1H8Z6C2</accession>
<evidence type="ECO:0000313" key="2">
    <source>
        <dbReference type="EMBL" id="SEP59980.1"/>
    </source>
</evidence>
<evidence type="ECO:0000313" key="3">
    <source>
        <dbReference type="Proteomes" id="UP000198634"/>
    </source>
</evidence>
<evidence type="ECO:0008006" key="4">
    <source>
        <dbReference type="Google" id="ProtNLM"/>
    </source>
</evidence>
<dbReference type="Proteomes" id="UP000198634">
    <property type="component" value="Unassembled WGS sequence"/>
</dbReference>
<gene>
    <name evidence="2" type="ORF">SAMN04488092_101317</name>
</gene>
<proteinExistence type="predicted"/>
<name>A0A1H8Z6C2_9RHOB</name>
<dbReference type="STRING" id="657014.SAMN04488092_101317"/>
<dbReference type="EMBL" id="FOEP01000001">
    <property type="protein sequence ID" value="SEP59980.1"/>
    <property type="molecule type" value="Genomic_DNA"/>
</dbReference>
<reference evidence="2 3" key="1">
    <citation type="submission" date="2016-10" db="EMBL/GenBank/DDBJ databases">
        <authorList>
            <person name="de Groot N.N."/>
        </authorList>
    </citation>
    <scope>NUCLEOTIDE SEQUENCE [LARGE SCALE GENOMIC DNA]</scope>
    <source>
        <strain evidence="2 3">DSM 22007</strain>
    </source>
</reference>
<keyword evidence="1" id="KW-0732">Signal</keyword>
<protein>
    <recommendedName>
        <fullName evidence="4">Lipoprotein</fullName>
    </recommendedName>
</protein>
<evidence type="ECO:0000256" key="1">
    <source>
        <dbReference type="SAM" id="SignalP"/>
    </source>
</evidence>
<feature type="chain" id="PRO_5009300783" description="Lipoprotein" evidence="1">
    <location>
        <begin position="21"/>
        <end position="156"/>
    </location>
</feature>
<sequence>MSRMPLFLALGLTAAATGCAPLSLYHKPGVAVVQMDGDLTQCQVSALSKVPVNTQIRTTPIQTFPRTVCDRHGRCYTSVEIMGGQTYTVDANKRLRDKVEAQCMAEKGYAPVELPQCSSAISNAAPKAVTTVLPRLAPTSCVIRNADGSWQIVTPG</sequence>
<dbReference type="OrthoDB" id="7274329at2"/>
<dbReference type="AlphaFoldDB" id="A0A1H8Z6C2"/>
<keyword evidence="3" id="KW-1185">Reference proteome</keyword>